<feature type="domain" description="RHS protein conserved region" evidence="3">
    <location>
        <begin position="1058"/>
        <end position="1089"/>
    </location>
</feature>
<evidence type="ECO:0000259" key="4">
    <source>
        <dbReference type="Pfam" id="PF25023"/>
    </source>
</evidence>
<dbReference type="Pfam" id="PF03527">
    <property type="entry name" value="RHS"/>
    <property type="match status" value="1"/>
</dbReference>
<sequence>MNLSKAKILSYTIAAVALSAHLVSQAQETRSQAYKYNDRGLVIEVDGPRTDVADVVTHTYYSDGSLESTTNPLGHTRLYSNYNRFEKPELITDENGITQTLEYSESGKVAKVTSTDPLTSESQVVEYVYDTSDQLIRTIQEDGAETVYTYDGLGRLETITTNGTDSIVYTLDSAGNTVEEAYYRDGTLYKTQSMDYDEWSNIELIEDGEGNYESFVYDHSQRLTTTLDGKDEPTTYAYDALGYADETVRPDTSSIGYDYDAYGNLKEVTDPNGNKTVYSYNSFDEVVQLESPDSGITTYEYDEAGNLDYKIDGNGIVTEYSYDALNRLKTIQYPASPDLNISYSYDQGMYAKGKLSEVADPSGSTSFEYDPWGNVIVRSVNIFDLSLQSSYRYDSRSRLVEQTYPSGMVVEYERAHLSGNISTISVKMPGEDNFSPIVENISYVPFGGVDSLTYANGAELTNEYFKNYSLYRSTTQGIVSLEYSYDANGNIETILNNTQSNNYTYDKINQLKTSSSPEESASFGYDLNGNRTSKLQDGSLSSYDYDPLSNKLSSATVGGTPVAIDYDEAGNTTQKDDLTFDYADNNRLAGVKRDDSNVATYTYNYVGQRVAKSTSNETLYFVYSDSGKILSEVAPDGEIVREYIYLNEVPIATIQASDGESIVFDDSSDNFSHSGGWVGSNNVPGFEGDGYTLHEPVLEIAFEKIVDNSSVDFSAVGSWVASNAVQGYEEEGYLHSFGPEPEGVIIVDDSAIQATGNWTSSNAIKGFQGNGYLASQGLNGETAEWPLAPYSGDVEIYVSWTAHANRDQGAVYTVVIDGVESSKTVNQTQNSGGWYSLGVFDLSSGGVVRLEGSGAGYVVADAVKLEPTDPPARYAEWSVAGHGERDLYVKWPSHANRSTNATYAIRHANGSDTVIVDQTQQTEWFLLGRFNLDENSVITLLGAGDGYTIADAVAVASEDQVKPSATWDQLVSQQGARKIYATWTAHGNRTQQATYRITHVNGDALVQVDQTLESGEQYIGEFELDELSTVSLIASSDGYAIADSIKLVASSTGSKATYFYHTDHLGAPSAVTDSNGGVVWEKDWDAFGDGSEFVNNQPFRFPGQYADAETGLFYNYFRDYDPSLGRYIQSDPIGLGDGPNTYAYASGNPLFYTDPTGESTLDVVIPAFTVDLATMEPTDAAWPKWVGWGLVIGGAWAVDQCFSDSSIEDAKPSKADCNKAIKFLTQPDRLTQKYGKKIPKKRIDEWRRKIADGTITSYDLPAVLQGEMPPSLQGKSLAEIRSICGKK</sequence>
<evidence type="ECO:0000259" key="3">
    <source>
        <dbReference type="Pfam" id="PF03527"/>
    </source>
</evidence>
<protein>
    <submittedName>
        <fullName evidence="6">RHS repeat-associated core domain-containing protein</fullName>
    </submittedName>
</protein>
<dbReference type="Pfam" id="PF25023">
    <property type="entry name" value="TEN_YD-shell"/>
    <property type="match status" value="2"/>
</dbReference>
<dbReference type="RefSeq" id="WP_302724282.1">
    <property type="nucleotide sequence ID" value="NZ_JAULRU010000783.1"/>
</dbReference>
<feature type="domain" description="Teneurin-like YD-shell" evidence="4">
    <location>
        <begin position="170"/>
        <end position="347"/>
    </location>
</feature>
<evidence type="ECO:0000313" key="7">
    <source>
        <dbReference type="Proteomes" id="UP001273505"/>
    </source>
</evidence>
<dbReference type="PRINTS" id="PR00394">
    <property type="entry name" value="RHSPROTEIN"/>
</dbReference>
<proteinExistence type="predicted"/>
<dbReference type="PANTHER" id="PTHR32305:SF15">
    <property type="entry name" value="PROTEIN RHSA-RELATED"/>
    <property type="match status" value="1"/>
</dbReference>
<evidence type="ECO:0000259" key="5">
    <source>
        <dbReference type="Pfam" id="PF25275"/>
    </source>
</evidence>
<dbReference type="InterPro" id="IPR031325">
    <property type="entry name" value="RHS_repeat"/>
</dbReference>
<evidence type="ECO:0000256" key="1">
    <source>
        <dbReference type="ARBA" id="ARBA00022737"/>
    </source>
</evidence>
<name>A0ABU4RZL6_9GAMM</name>
<feature type="domain" description="Teneurin-like YD-shell" evidence="4">
    <location>
        <begin position="474"/>
        <end position="625"/>
    </location>
</feature>
<evidence type="ECO:0000256" key="2">
    <source>
        <dbReference type="SAM" id="SignalP"/>
    </source>
</evidence>
<dbReference type="InterPro" id="IPR033803">
    <property type="entry name" value="CBD-like_Golvesin-Xly"/>
</dbReference>
<feature type="chain" id="PRO_5045372163" evidence="2">
    <location>
        <begin position="27"/>
        <end position="1287"/>
    </location>
</feature>
<dbReference type="InterPro" id="IPR056823">
    <property type="entry name" value="TEN-like_YD-shell"/>
</dbReference>
<dbReference type="Pfam" id="PF25275">
    <property type="entry name" value="Golvesin_C"/>
    <property type="match status" value="3"/>
</dbReference>
<dbReference type="Gene3D" id="2.180.10.10">
    <property type="entry name" value="RHS repeat-associated core"/>
    <property type="match status" value="3"/>
</dbReference>
<evidence type="ECO:0000313" key="6">
    <source>
        <dbReference type="EMBL" id="MDX6850303.1"/>
    </source>
</evidence>
<feature type="signal peptide" evidence="2">
    <location>
        <begin position="1"/>
        <end position="26"/>
    </location>
</feature>
<reference evidence="6 7" key="1">
    <citation type="submission" date="2023-11" db="EMBL/GenBank/DDBJ databases">
        <title>Gilvimarinus fulvus sp. nov., isolated from the surface of Kelp.</title>
        <authorList>
            <person name="Sun Y.Y."/>
            <person name="Gong Y."/>
            <person name="Du Z.J."/>
        </authorList>
    </citation>
    <scope>NUCLEOTIDE SEQUENCE [LARGE SCALE GENOMIC DNA]</scope>
    <source>
        <strain evidence="6 7">SDUM040013</strain>
    </source>
</reference>
<dbReference type="EMBL" id="JAXAFO010000022">
    <property type="protein sequence ID" value="MDX6850303.1"/>
    <property type="molecule type" value="Genomic_DNA"/>
</dbReference>
<dbReference type="NCBIfam" id="TIGR03696">
    <property type="entry name" value="Rhs_assc_core"/>
    <property type="match status" value="1"/>
</dbReference>
<organism evidence="6 7">
    <name type="scientific">Gilvimarinus gilvus</name>
    <dbReference type="NCBI Taxonomy" id="3058038"/>
    <lineage>
        <taxon>Bacteria</taxon>
        <taxon>Pseudomonadati</taxon>
        <taxon>Pseudomonadota</taxon>
        <taxon>Gammaproteobacteria</taxon>
        <taxon>Cellvibrionales</taxon>
        <taxon>Cellvibrionaceae</taxon>
        <taxon>Gilvimarinus</taxon>
    </lineage>
</organism>
<feature type="domain" description="Golvesin/Xly CBD-like" evidence="5">
    <location>
        <begin position="959"/>
        <end position="1048"/>
    </location>
</feature>
<keyword evidence="1" id="KW-0677">Repeat</keyword>
<dbReference type="InterPro" id="IPR001826">
    <property type="entry name" value="RHS"/>
</dbReference>
<accession>A0ABU4RZL6</accession>
<dbReference type="Pfam" id="PF05593">
    <property type="entry name" value="RHS_repeat"/>
    <property type="match status" value="1"/>
</dbReference>
<keyword evidence="7" id="KW-1185">Reference proteome</keyword>
<dbReference type="InterPro" id="IPR022385">
    <property type="entry name" value="Rhs_assc_core"/>
</dbReference>
<dbReference type="InterPro" id="IPR050708">
    <property type="entry name" value="T6SS_VgrG/RHS"/>
</dbReference>
<comment type="caution">
    <text evidence="6">The sequence shown here is derived from an EMBL/GenBank/DDBJ whole genome shotgun (WGS) entry which is preliminary data.</text>
</comment>
<dbReference type="InterPro" id="IPR006530">
    <property type="entry name" value="YD"/>
</dbReference>
<gene>
    <name evidence="6" type="ORF">SCD92_13090</name>
</gene>
<dbReference type="PANTHER" id="PTHR32305">
    <property type="match status" value="1"/>
</dbReference>
<dbReference type="NCBIfam" id="TIGR01643">
    <property type="entry name" value="YD_repeat_2x"/>
    <property type="match status" value="2"/>
</dbReference>
<feature type="domain" description="Golvesin/Xly CBD-like" evidence="5">
    <location>
        <begin position="746"/>
        <end position="866"/>
    </location>
</feature>
<dbReference type="Proteomes" id="UP001273505">
    <property type="component" value="Unassembled WGS sequence"/>
</dbReference>
<feature type="domain" description="Golvesin/Xly CBD-like" evidence="5">
    <location>
        <begin position="879"/>
        <end position="955"/>
    </location>
</feature>
<keyword evidence="2" id="KW-0732">Signal</keyword>